<dbReference type="EMBL" id="JASCZI010272084">
    <property type="protein sequence ID" value="MED6219993.1"/>
    <property type="molecule type" value="Genomic_DNA"/>
</dbReference>
<name>A0ABU6ZDF5_9FABA</name>
<dbReference type="Proteomes" id="UP001341840">
    <property type="component" value="Unassembled WGS sequence"/>
</dbReference>
<evidence type="ECO:0000313" key="2">
    <source>
        <dbReference type="EMBL" id="MED6219993.1"/>
    </source>
</evidence>
<proteinExistence type="predicted"/>
<gene>
    <name evidence="2" type="ORF">PIB30_040933</name>
</gene>
<protein>
    <submittedName>
        <fullName evidence="2">Uncharacterized protein</fullName>
    </submittedName>
</protein>
<feature type="region of interest" description="Disordered" evidence="1">
    <location>
        <begin position="1"/>
        <end position="49"/>
    </location>
</feature>
<reference evidence="2 3" key="1">
    <citation type="journal article" date="2023" name="Plants (Basel)">
        <title>Bridging the Gap: Combining Genomics and Transcriptomics Approaches to Understand Stylosanthes scabra, an Orphan Legume from the Brazilian Caatinga.</title>
        <authorList>
            <person name="Ferreira-Neto J.R.C."/>
            <person name="da Silva M.D."/>
            <person name="Binneck E."/>
            <person name="de Melo N.F."/>
            <person name="da Silva R.H."/>
            <person name="de Melo A.L.T.M."/>
            <person name="Pandolfi V."/>
            <person name="Bustamante F.O."/>
            <person name="Brasileiro-Vidal A.C."/>
            <person name="Benko-Iseppon A.M."/>
        </authorList>
    </citation>
    <scope>NUCLEOTIDE SEQUENCE [LARGE SCALE GENOMIC DNA]</scope>
    <source>
        <tissue evidence="2">Leaves</tissue>
    </source>
</reference>
<organism evidence="2 3">
    <name type="scientific">Stylosanthes scabra</name>
    <dbReference type="NCBI Taxonomy" id="79078"/>
    <lineage>
        <taxon>Eukaryota</taxon>
        <taxon>Viridiplantae</taxon>
        <taxon>Streptophyta</taxon>
        <taxon>Embryophyta</taxon>
        <taxon>Tracheophyta</taxon>
        <taxon>Spermatophyta</taxon>
        <taxon>Magnoliopsida</taxon>
        <taxon>eudicotyledons</taxon>
        <taxon>Gunneridae</taxon>
        <taxon>Pentapetalae</taxon>
        <taxon>rosids</taxon>
        <taxon>fabids</taxon>
        <taxon>Fabales</taxon>
        <taxon>Fabaceae</taxon>
        <taxon>Papilionoideae</taxon>
        <taxon>50 kb inversion clade</taxon>
        <taxon>dalbergioids sensu lato</taxon>
        <taxon>Dalbergieae</taxon>
        <taxon>Pterocarpus clade</taxon>
        <taxon>Stylosanthes</taxon>
    </lineage>
</organism>
<sequence length="142" mass="15326">MNLSRGSTVQENFVAPGPGENPVPFTHHLPTRDKGKGIADTGEEGSPPMDMDVYQLSSWAQLEATTQFCGLFKSTDGDEGPSKILRLERVDITPLGAGGGGVMTQMQALTESGGAQVAPTRQHLHMEELIKDDDLRRQTPTH</sequence>
<evidence type="ECO:0000256" key="1">
    <source>
        <dbReference type="SAM" id="MobiDB-lite"/>
    </source>
</evidence>
<keyword evidence="3" id="KW-1185">Reference proteome</keyword>
<feature type="compositionally biased region" description="Polar residues" evidence="1">
    <location>
        <begin position="1"/>
        <end position="11"/>
    </location>
</feature>
<accession>A0ABU6ZDF5</accession>
<evidence type="ECO:0000313" key="3">
    <source>
        <dbReference type="Proteomes" id="UP001341840"/>
    </source>
</evidence>
<comment type="caution">
    <text evidence="2">The sequence shown here is derived from an EMBL/GenBank/DDBJ whole genome shotgun (WGS) entry which is preliminary data.</text>
</comment>